<gene>
    <name evidence="1" type="ORF">TBIB3V08_LOCUS4023</name>
</gene>
<dbReference type="AlphaFoldDB" id="A0A7R9HZ58"/>
<evidence type="ECO:0000313" key="1">
    <source>
        <dbReference type="EMBL" id="CAD7441559.1"/>
    </source>
</evidence>
<organism evidence="1">
    <name type="scientific">Timema bartmani</name>
    <dbReference type="NCBI Taxonomy" id="61472"/>
    <lineage>
        <taxon>Eukaryota</taxon>
        <taxon>Metazoa</taxon>
        <taxon>Ecdysozoa</taxon>
        <taxon>Arthropoda</taxon>
        <taxon>Hexapoda</taxon>
        <taxon>Insecta</taxon>
        <taxon>Pterygota</taxon>
        <taxon>Neoptera</taxon>
        <taxon>Polyneoptera</taxon>
        <taxon>Phasmatodea</taxon>
        <taxon>Timematodea</taxon>
        <taxon>Timematoidea</taxon>
        <taxon>Timematidae</taxon>
        <taxon>Timema</taxon>
    </lineage>
</organism>
<protein>
    <submittedName>
        <fullName evidence="1">Uncharacterized protein</fullName>
    </submittedName>
</protein>
<dbReference type="EMBL" id="OD565351">
    <property type="protein sequence ID" value="CAD7441559.1"/>
    <property type="molecule type" value="Genomic_DNA"/>
</dbReference>
<accession>A0A7R9HZ58</accession>
<sequence length="70" mass="7748">MNILFYVDTHLSTLHGIDFLLGRLPWVDCLSQFYLLCYGPVAAMDASGEEDVIVVDSVCPAAVATKNKWN</sequence>
<proteinExistence type="predicted"/>
<name>A0A7R9HZ58_9NEOP</name>
<reference evidence="1" key="1">
    <citation type="submission" date="2020-11" db="EMBL/GenBank/DDBJ databases">
        <authorList>
            <person name="Tran Van P."/>
        </authorList>
    </citation>
    <scope>NUCLEOTIDE SEQUENCE</scope>
</reference>